<dbReference type="InParanoid" id="A0A067PD75"/>
<sequence>MKIQTIQNEIYKSEYVHNKEYEAWLSNAIDLQFNWAYCEMQLGKLIGSSVRPTQFNWNKLVDLFEIDKWVEGELEYLIGDDEEVAGEYMSDAEDPAVLLVAVNN</sequence>
<gene>
    <name evidence="1" type="ORF">JAAARDRAFT_198075</name>
</gene>
<accession>A0A067PD75</accession>
<reference evidence="2" key="1">
    <citation type="journal article" date="2014" name="Proc. Natl. Acad. Sci. U.S.A.">
        <title>Extensive sampling of basidiomycete genomes demonstrates inadequacy of the white-rot/brown-rot paradigm for wood decay fungi.</title>
        <authorList>
            <person name="Riley R."/>
            <person name="Salamov A.A."/>
            <person name="Brown D.W."/>
            <person name="Nagy L.G."/>
            <person name="Floudas D."/>
            <person name="Held B.W."/>
            <person name="Levasseur A."/>
            <person name="Lombard V."/>
            <person name="Morin E."/>
            <person name="Otillar R."/>
            <person name="Lindquist E.A."/>
            <person name="Sun H."/>
            <person name="LaButti K.M."/>
            <person name="Schmutz J."/>
            <person name="Jabbour D."/>
            <person name="Luo H."/>
            <person name="Baker S.E."/>
            <person name="Pisabarro A.G."/>
            <person name="Walton J.D."/>
            <person name="Blanchette R.A."/>
            <person name="Henrissat B."/>
            <person name="Martin F."/>
            <person name="Cullen D."/>
            <person name="Hibbett D.S."/>
            <person name="Grigoriev I.V."/>
        </authorList>
    </citation>
    <scope>NUCLEOTIDE SEQUENCE [LARGE SCALE GENOMIC DNA]</scope>
    <source>
        <strain evidence="2">MUCL 33604</strain>
    </source>
</reference>
<dbReference type="AlphaFoldDB" id="A0A067PD75"/>
<dbReference type="EMBL" id="KL197738">
    <property type="protein sequence ID" value="KDQ52739.1"/>
    <property type="molecule type" value="Genomic_DNA"/>
</dbReference>
<keyword evidence="2" id="KW-1185">Reference proteome</keyword>
<protein>
    <submittedName>
        <fullName evidence="1">Uncharacterized protein</fullName>
    </submittedName>
</protein>
<dbReference type="Proteomes" id="UP000027265">
    <property type="component" value="Unassembled WGS sequence"/>
</dbReference>
<evidence type="ECO:0000313" key="1">
    <source>
        <dbReference type="EMBL" id="KDQ52739.1"/>
    </source>
</evidence>
<dbReference type="HOGENOM" id="CLU_2250543_0_0_1"/>
<proteinExistence type="predicted"/>
<name>A0A067PD75_9AGAM</name>
<organism evidence="1 2">
    <name type="scientific">Jaapia argillacea MUCL 33604</name>
    <dbReference type="NCBI Taxonomy" id="933084"/>
    <lineage>
        <taxon>Eukaryota</taxon>
        <taxon>Fungi</taxon>
        <taxon>Dikarya</taxon>
        <taxon>Basidiomycota</taxon>
        <taxon>Agaricomycotina</taxon>
        <taxon>Agaricomycetes</taxon>
        <taxon>Agaricomycetidae</taxon>
        <taxon>Jaapiales</taxon>
        <taxon>Jaapiaceae</taxon>
        <taxon>Jaapia</taxon>
    </lineage>
</organism>
<evidence type="ECO:0000313" key="2">
    <source>
        <dbReference type="Proteomes" id="UP000027265"/>
    </source>
</evidence>